<gene>
    <name evidence="2" type="ORF">BCR44DRAFT_1119600</name>
</gene>
<dbReference type="EMBL" id="MCFL01000022">
    <property type="protein sequence ID" value="ORZ35428.1"/>
    <property type="molecule type" value="Genomic_DNA"/>
</dbReference>
<organism evidence="2 3">
    <name type="scientific">Catenaria anguillulae PL171</name>
    <dbReference type="NCBI Taxonomy" id="765915"/>
    <lineage>
        <taxon>Eukaryota</taxon>
        <taxon>Fungi</taxon>
        <taxon>Fungi incertae sedis</taxon>
        <taxon>Blastocladiomycota</taxon>
        <taxon>Blastocladiomycetes</taxon>
        <taxon>Blastocladiales</taxon>
        <taxon>Catenariaceae</taxon>
        <taxon>Catenaria</taxon>
    </lineage>
</organism>
<feature type="region of interest" description="Disordered" evidence="1">
    <location>
        <begin position="57"/>
        <end position="90"/>
    </location>
</feature>
<protein>
    <submittedName>
        <fullName evidence="2">Uncharacterized protein</fullName>
    </submittedName>
</protein>
<dbReference type="AlphaFoldDB" id="A0A1Y2HLG3"/>
<evidence type="ECO:0000313" key="2">
    <source>
        <dbReference type="EMBL" id="ORZ35428.1"/>
    </source>
</evidence>
<keyword evidence="3" id="KW-1185">Reference proteome</keyword>
<proteinExistence type="predicted"/>
<sequence>MMTAATMVVTTTTTAVTMVVTATMITTIRALATAAATTIVTTRMTWMPSTWTASTWMRKRKSSSQADRPHLPFSRHSRVNHNSSRQARTTGGMLTATTTLTVVVLEVEAAWTHLKLGGSSLLAEGMRTETMAATEIRTMFRPGCRRRCGCGWLG</sequence>
<evidence type="ECO:0000256" key="1">
    <source>
        <dbReference type="SAM" id="MobiDB-lite"/>
    </source>
</evidence>
<accession>A0A1Y2HLG3</accession>
<evidence type="ECO:0000313" key="3">
    <source>
        <dbReference type="Proteomes" id="UP000193411"/>
    </source>
</evidence>
<reference evidence="2 3" key="1">
    <citation type="submission" date="2016-07" db="EMBL/GenBank/DDBJ databases">
        <title>Pervasive Adenine N6-methylation of Active Genes in Fungi.</title>
        <authorList>
            <consortium name="DOE Joint Genome Institute"/>
            <person name="Mondo S.J."/>
            <person name="Dannebaum R.O."/>
            <person name="Kuo R.C."/>
            <person name="Labutti K."/>
            <person name="Haridas S."/>
            <person name="Kuo A."/>
            <person name="Salamov A."/>
            <person name="Ahrendt S.R."/>
            <person name="Lipzen A."/>
            <person name="Sullivan W."/>
            <person name="Andreopoulos W.B."/>
            <person name="Clum A."/>
            <person name="Lindquist E."/>
            <person name="Daum C."/>
            <person name="Ramamoorthy G.K."/>
            <person name="Gryganskyi A."/>
            <person name="Culley D."/>
            <person name="Magnuson J.K."/>
            <person name="James T.Y."/>
            <person name="O'Malley M.A."/>
            <person name="Stajich J.E."/>
            <person name="Spatafora J.W."/>
            <person name="Visel A."/>
            <person name="Grigoriev I.V."/>
        </authorList>
    </citation>
    <scope>NUCLEOTIDE SEQUENCE [LARGE SCALE GENOMIC DNA]</scope>
    <source>
        <strain evidence="2 3">PL171</strain>
    </source>
</reference>
<name>A0A1Y2HLG3_9FUNG</name>
<dbReference type="Proteomes" id="UP000193411">
    <property type="component" value="Unassembled WGS sequence"/>
</dbReference>
<comment type="caution">
    <text evidence="2">The sequence shown here is derived from an EMBL/GenBank/DDBJ whole genome shotgun (WGS) entry which is preliminary data.</text>
</comment>